<evidence type="ECO:0008006" key="3">
    <source>
        <dbReference type="Google" id="ProtNLM"/>
    </source>
</evidence>
<keyword evidence="2" id="KW-1185">Reference proteome</keyword>
<evidence type="ECO:0000313" key="2">
    <source>
        <dbReference type="Proteomes" id="UP001054837"/>
    </source>
</evidence>
<protein>
    <recommendedName>
        <fullName evidence="3">Ycf15</fullName>
    </recommendedName>
</protein>
<comment type="caution">
    <text evidence="1">The sequence shown here is derived from an EMBL/GenBank/DDBJ whole genome shotgun (WGS) entry which is preliminary data.</text>
</comment>
<dbReference type="AlphaFoldDB" id="A0AAV4RV63"/>
<gene>
    <name evidence="1" type="ORF">CDAR_494931</name>
</gene>
<reference evidence="1 2" key="1">
    <citation type="submission" date="2021-06" db="EMBL/GenBank/DDBJ databases">
        <title>Caerostris darwini draft genome.</title>
        <authorList>
            <person name="Kono N."/>
            <person name="Arakawa K."/>
        </authorList>
    </citation>
    <scope>NUCLEOTIDE SEQUENCE [LARGE SCALE GENOMIC DNA]</scope>
</reference>
<dbReference type="EMBL" id="BPLQ01006747">
    <property type="protein sequence ID" value="GIY24826.1"/>
    <property type="molecule type" value="Genomic_DNA"/>
</dbReference>
<sequence length="78" mass="8677">MIVLLTGKNALFEDWMSLRGGGGPVSERNGVSGKYDQNIDYPNGSRHFPPFPSFFPRFIKGRAFRFTLALVRSGALGR</sequence>
<name>A0AAV4RV63_9ARAC</name>
<organism evidence="1 2">
    <name type="scientific">Caerostris darwini</name>
    <dbReference type="NCBI Taxonomy" id="1538125"/>
    <lineage>
        <taxon>Eukaryota</taxon>
        <taxon>Metazoa</taxon>
        <taxon>Ecdysozoa</taxon>
        <taxon>Arthropoda</taxon>
        <taxon>Chelicerata</taxon>
        <taxon>Arachnida</taxon>
        <taxon>Araneae</taxon>
        <taxon>Araneomorphae</taxon>
        <taxon>Entelegynae</taxon>
        <taxon>Araneoidea</taxon>
        <taxon>Araneidae</taxon>
        <taxon>Caerostris</taxon>
    </lineage>
</organism>
<accession>A0AAV4RV63</accession>
<evidence type="ECO:0000313" key="1">
    <source>
        <dbReference type="EMBL" id="GIY24826.1"/>
    </source>
</evidence>
<proteinExistence type="predicted"/>
<dbReference type="Proteomes" id="UP001054837">
    <property type="component" value="Unassembled WGS sequence"/>
</dbReference>